<accession>A0A2T0KNZ7</accession>
<keyword evidence="3" id="KW-0812">Transmembrane</keyword>
<sequence length="198" mass="21011">MMSAVPEPHDLHQPTAQMPVVEPRGVYRAADHRRTALIAAGSAVVLLALVVWLFTGDDDPAPAAPVAAPTPSSAPAEVPSEAAESSPPETEPEPEAAPTTAPPDRPAQPAELITGLAAVIGVLEDEGELDDDVADALTRRLEQAADRLERGKAKEAARKIKEFEDKLRDLRKDDELSADAFGLLREGAEQIRAVLPRG</sequence>
<feature type="transmembrane region" description="Helical" evidence="3">
    <location>
        <begin position="36"/>
        <end position="55"/>
    </location>
</feature>
<evidence type="ECO:0000256" key="1">
    <source>
        <dbReference type="SAM" id="Coils"/>
    </source>
</evidence>
<evidence type="ECO:0000313" key="6">
    <source>
        <dbReference type="Proteomes" id="UP000239415"/>
    </source>
</evidence>
<feature type="region of interest" description="Disordered" evidence="2">
    <location>
        <begin position="63"/>
        <end position="111"/>
    </location>
</feature>
<feature type="coiled-coil region" evidence="1">
    <location>
        <begin position="134"/>
        <end position="173"/>
    </location>
</feature>
<comment type="caution">
    <text evidence="5">The sequence shown here is derived from an EMBL/GenBank/DDBJ whole genome shotgun (WGS) entry which is preliminary data.</text>
</comment>
<keyword evidence="3" id="KW-1133">Transmembrane helix</keyword>
<proteinExistence type="predicted"/>
<dbReference type="InterPro" id="IPR054470">
    <property type="entry name" value="FIMAH_dom"/>
</dbReference>
<feature type="domain" description="FIMAH" evidence="4">
    <location>
        <begin position="114"/>
        <end position="192"/>
    </location>
</feature>
<keyword evidence="6" id="KW-1185">Reference proteome</keyword>
<evidence type="ECO:0000256" key="2">
    <source>
        <dbReference type="SAM" id="MobiDB-lite"/>
    </source>
</evidence>
<organism evidence="5 6">
    <name type="scientific">Actinoplanes italicus</name>
    <dbReference type="NCBI Taxonomy" id="113567"/>
    <lineage>
        <taxon>Bacteria</taxon>
        <taxon>Bacillati</taxon>
        <taxon>Actinomycetota</taxon>
        <taxon>Actinomycetes</taxon>
        <taxon>Micromonosporales</taxon>
        <taxon>Micromonosporaceae</taxon>
        <taxon>Actinoplanes</taxon>
    </lineage>
</organism>
<protein>
    <recommendedName>
        <fullName evidence="4">FIMAH domain-containing protein</fullName>
    </recommendedName>
</protein>
<dbReference type="Proteomes" id="UP000239415">
    <property type="component" value="Unassembled WGS sequence"/>
</dbReference>
<reference evidence="5 6" key="1">
    <citation type="submission" date="2018-03" db="EMBL/GenBank/DDBJ databases">
        <title>Genomic Encyclopedia of Archaeal and Bacterial Type Strains, Phase II (KMG-II): from individual species to whole genera.</title>
        <authorList>
            <person name="Goeker M."/>
        </authorList>
    </citation>
    <scope>NUCLEOTIDE SEQUENCE [LARGE SCALE GENOMIC DNA]</scope>
    <source>
        <strain evidence="5 6">DSM 43146</strain>
    </source>
</reference>
<evidence type="ECO:0000259" key="4">
    <source>
        <dbReference type="Pfam" id="PF22888"/>
    </source>
</evidence>
<dbReference type="AlphaFoldDB" id="A0A2T0KNZ7"/>
<name>A0A2T0KNZ7_9ACTN</name>
<dbReference type="EMBL" id="PVMZ01000001">
    <property type="protein sequence ID" value="PRX25457.1"/>
    <property type="molecule type" value="Genomic_DNA"/>
</dbReference>
<dbReference type="Pfam" id="PF22888">
    <property type="entry name" value="FIMAH"/>
    <property type="match status" value="1"/>
</dbReference>
<keyword evidence="3" id="KW-0472">Membrane</keyword>
<gene>
    <name evidence="5" type="ORF">CLV67_101170</name>
</gene>
<keyword evidence="1" id="KW-0175">Coiled coil</keyword>
<evidence type="ECO:0000313" key="5">
    <source>
        <dbReference type="EMBL" id="PRX25457.1"/>
    </source>
</evidence>
<evidence type="ECO:0000256" key="3">
    <source>
        <dbReference type="SAM" id="Phobius"/>
    </source>
</evidence>
<feature type="compositionally biased region" description="Low complexity" evidence="2">
    <location>
        <begin position="64"/>
        <end position="88"/>
    </location>
</feature>